<gene>
    <name evidence="2" type="ORF">IW245_004672</name>
</gene>
<keyword evidence="1" id="KW-0472">Membrane</keyword>
<evidence type="ECO:0000313" key="2">
    <source>
        <dbReference type="EMBL" id="MBG6138478.1"/>
    </source>
</evidence>
<dbReference type="RefSeq" id="WP_197005230.1">
    <property type="nucleotide sequence ID" value="NZ_BONS01000025.1"/>
</dbReference>
<proteinExistence type="predicted"/>
<organism evidence="2 3">
    <name type="scientific">Longispora fulva</name>
    <dbReference type="NCBI Taxonomy" id="619741"/>
    <lineage>
        <taxon>Bacteria</taxon>
        <taxon>Bacillati</taxon>
        <taxon>Actinomycetota</taxon>
        <taxon>Actinomycetes</taxon>
        <taxon>Micromonosporales</taxon>
        <taxon>Micromonosporaceae</taxon>
        <taxon>Longispora</taxon>
    </lineage>
</organism>
<evidence type="ECO:0008006" key="4">
    <source>
        <dbReference type="Google" id="ProtNLM"/>
    </source>
</evidence>
<keyword evidence="1" id="KW-1133">Transmembrane helix</keyword>
<keyword evidence="1" id="KW-0812">Transmembrane</keyword>
<dbReference type="AlphaFoldDB" id="A0A8J7GUP0"/>
<feature type="transmembrane region" description="Helical" evidence="1">
    <location>
        <begin position="77"/>
        <end position="106"/>
    </location>
</feature>
<reference evidence="2" key="1">
    <citation type="submission" date="2020-11" db="EMBL/GenBank/DDBJ databases">
        <title>Sequencing the genomes of 1000 actinobacteria strains.</title>
        <authorList>
            <person name="Klenk H.-P."/>
        </authorList>
    </citation>
    <scope>NUCLEOTIDE SEQUENCE</scope>
    <source>
        <strain evidence="2">DSM 45356</strain>
    </source>
</reference>
<evidence type="ECO:0000256" key="1">
    <source>
        <dbReference type="SAM" id="Phobius"/>
    </source>
</evidence>
<dbReference type="EMBL" id="JADOUF010000001">
    <property type="protein sequence ID" value="MBG6138478.1"/>
    <property type="molecule type" value="Genomic_DNA"/>
</dbReference>
<name>A0A8J7GUP0_9ACTN</name>
<comment type="caution">
    <text evidence="2">The sequence shown here is derived from an EMBL/GenBank/DDBJ whole genome shotgun (WGS) entry which is preliminary data.</text>
</comment>
<evidence type="ECO:0000313" key="3">
    <source>
        <dbReference type="Proteomes" id="UP000622552"/>
    </source>
</evidence>
<keyword evidence="3" id="KW-1185">Reference proteome</keyword>
<sequence>MSKIALWEILVNALVALAGTGTIDAGIGTGLGLALVLAGVLRMAVWAGGASRRLLTQGKRRLAAAVRELERDRMDELVISLVEVTAAVALLAVALALTLAAALLALH</sequence>
<dbReference type="Proteomes" id="UP000622552">
    <property type="component" value="Unassembled WGS sequence"/>
</dbReference>
<protein>
    <recommendedName>
        <fullName evidence="4">DUF3899 domain-containing protein</fullName>
    </recommendedName>
</protein>
<accession>A0A8J7GUP0</accession>